<dbReference type="InterPro" id="IPR002606">
    <property type="entry name" value="Riboflavin_kinase_bac"/>
</dbReference>
<dbReference type="GO" id="GO:0009398">
    <property type="term" value="P:FMN biosynthetic process"/>
    <property type="evidence" value="ECO:0007669"/>
    <property type="project" value="UniProtKB-UniPathway"/>
</dbReference>
<gene>
    <name evidence="17" type="ORF">LCGC14_0891240</name>
</gene>
<dbReference type="GO" id="GO:0006747">
    <property type="term" value="P:FAD biosynthetic process"/>
    <property type="evidence" value="ECO:0007669"/>
    <property type="project" value="UniProtKB-UniPathway"/>
</dbReference>
<comment type="similarity">
    <text evidence="3">Belongs to the RibF family.</text>
</comment>
<evidence type="ECO:0000256" key="12">
    <source>
        <dbReference type="ARBA" id="ARBA00022777"/>
    </source>
</evidence>
<keyword evidence="8" id="KW-0288">FMN</keyword>
<dbReference type="PANTHER" id="PTHR22749">
    <property type="entry name" value="RIBOFLAVIN KINASE/FMN ADENYLYLTRANSFERASE"/>
    <property type="match status" value="1"/>
</dbReference>
<dbReference type="UniPathway" id="UPA00277">
    <property type="reaction ID" value="UER00407"/>
</dbReference>
<dbReference type="EC" id="2.7.1.26" evidence="4"/>
<evidence type="ECO:0000256" key="14">
    <source>
        <dbReference type="ARBA" id="ARBA00022840"/>
    </source>
</evidence>
<evidence type="ECO:0000256" key="4">
    <source>
        <dbReference type="ARBA" id="ARBA00012105"/>
    </source>
</evidence>
<dbReference type="AlphaFoldDB" id="A0A0F9S679"/>
<dbReference type="Pfam" id="PF06574">
    <property type="entry name" value="FAD_syn"/>
    <property type="match status" value="1"/>
</dbReference>
<evidence type="ECO:0000256" key="8">
    <source>
        <dbReference type="ARBA" id="ARBA00022643"/>
    </source>
</evidence>
<dbReference type="SUPFAM" id="SSF52374">
    <property type="entry name" value="Nucleotidylyl transferase"/>
    <property type="match status" value="1"/>
</dbReference>
<dbReference type="NCBIfam" id="TIGR00083">
    <property type="entry name" value="ribF"/>
    <property type="match status" value="1"/>
</dbReference>
<evidence type="ECO:0000313" key="17">
    <source>
        <dbReference type="EMBL" id="KKN24803.1"/>
    </source>
</evidence>
<sequence>MQVIKGFEKYAPFSSESILAIGNFDGIHLGHQKILHLLEEKAKNQALPSLVLTFSPHPEKILGGKIIKMIQTLDQRVREIKKIGIKAVLIVPFDEKFSSLPGQDFIQKIVVNTLKAKVVIIGENFRFGKNREGDISLLRQSASRFNFQVYSIPPVVKDRMTVSSSLIRSSLLDGKIELANDLLGRLYEIEGKVIKGKSRGKALGFPTANIETENEIIPPGVFITTAWIDSKSFPSLTNVGNRPTFNQQETIIESYIINLNKNLYGKKIRVNFIKKIRNEMKFKTPSDLSQQIKKDLEKAKDYFSLKS</sequence>
<dbReference type="Gene3D" id="2.40.30.30">
    <property type="entry name" value="Riboflavin kinase-like"/>
    <property type="match status" value="1"/>
</dbReference>
<evidence type="ECO:0000256" key="2">
    <source>
        <dbReference type="ARBA" id="ARBA00005201"/>
    </source>
</evidence>
<evidence type="ECO:0000256" key="10">
    <source>
        <dbReference type="ARBA" id="ARBA00022695"/>
    </source>
</evidence>
<comment type="pathway">
    <text evidence="1">Cofactor biosynthesis; FAD biosynthesis; FAD from FMN: step 1/1.</text>
</comment>
<keyword evidence="11" id="KW-0547">Nucleotide-binding</keyword>
<evidence type="ECO:0000256" key="13">
    <source>
        <dbReference type="ARBA" id="ARBA00022827"/>
    </source>
</evidence>
<dbReference type="EC" id="2.7.7.2" evidence="5"/>
<dbReference type="GO" id="GO:0009231">
    <property type="term" value="P:riboflavin biosynthetic process"/>
    <property type="evidence" value="ECO:0007669"/>
    <property type="project" value="InterPro"/>
</dbReference>
<evidence type="ECO:0000256" key="1">
    <source>
        <dbReference type="ARBA" id="ARBA00004726"/>
    </source>
</evidence>
<dbReference type="InterPro" id="IPR023468">
    <property type="entry name" value="Riboflavin_kinase"/>
</dbReference>
<evidence type="ECO:0000256" key="3">
    <source>
        <dbReference type="ARBA" id="ARBA00010214"/>
    </source>
</evidence>
<dbReference type="EMBL" id="LAZR01002854">
    <property type="protein sequence ID" value="KKN24803.1"/>
    <property type="molecule type" value="Genomic_DNA"/>
</dbReference>
<dbReference type="NCBIfam" id="NF004160">
    <property type="entry name" value="PRK05627.1-3"/>
    <property type="match status" value="1"/>
</dbReference>
<comment type="pathway">
    <text evidence="2">Cofactor biosynthesis; FMN biosynthesis; FMN from riboflavin (ATP route): step 1/1.</text>
</comment>
<evidence type="ECO:0000256" key="6">
    <source>
        <dbReference type="ARBA" id="ARBA00018483"/>
    </source>
</evidence>
<dbReference type="CDD" id="cd02064">
    <property type="entry name" value="FAD_synthetase_N"/>
    <property type="match status" value="1"/>
</dbReference>
<keyword evidence="15" id="KW-0511">Multifunctional enzyme</keyword>
<keyword evidence="7" id="KW-0285">Flavoprotein</keyword>
<comment type="caution">
    <text evidence="17">The sequence shown here is derived from an EMBL/GenBank/DDBJ whole genome shotgun (WGS) entry which is preliminary data.</text>
</comment>
<dbReference type="PANTHER" id="PTHR22749:SF6">
    <property type="entry name" value="RIBOFLAVIN KINASE"/>
    <property type="match status" value="1"/>
</dbReference>
<keyword evidence="12" id="KW-0418">Kinase</keyword>
<dbReference type="SUPFAM" id="SSF82114">
    <property type="entry name" value="Riboflavin kinase-like"/>
    <property type="match status" value="1"/>
</dbReference>
<accession>A0A0F9S679</accession>
<evidence type="ECO:0000256" key="9">
    <source>
        <dbReference type="ARBA" id="ARBA00022679"/>
    </source>
</evidence>
<dbReference type="GO" id="GO:0005524">
    <property type="term" value="F:ATP binding"/>
    <property type="evidence" value="ECO:0007669"/>
    <property type="project" value="UniProtKB-KW"/>
</dbReference>
<dbReference type="GO" id="GO:0008531">
    <property type="term" value="F:riboflavin kinase activity"/>
    <property type="evidence" value="ECO:0007669"/>
    <property type="project" value="UniProtKB-EC"/>
</dbReference>
<dbReference type="InterPro" id="IPR015864">
    <property type="entry name" value="FAD_synthase"/>
</dbReference>
<dbReference type="PIRSF" id="PIRSF004491">
    <property type="entry name" value="FAD_Synth"/>
    <property type="match status" value="1"/>
</dbReference>
<name>A0A0F9S679_9ZZZZ</name>
<dbReference type="InterPro" id="IPR023465">
    <property type="entry name" value="Riboflavin_kinase_dom_sf"/>
</dbReference>
<dbReference type="FunFam" id="3.40.50.620:FF:000021">
    <property type="entry name" value="Riboflavin biosynthesis protein"/>
    <property type="match status" value="1"/>
</dbReference>
<proteinExistence type="inferred from homology"/>
<dbReference type="NCBIfam" id="NF004162">
    <property type="entry name" value="PRK05627.1-5"/>
    <property type="match status" value="1"/>
</dbReference>
<organism evidence="17">
    <name type="scientific">marine sediment metagenome</name>
    <dbReference type="NCBI Taxonomy" id="412755"/>
    <lineage>
        <taxon>unclassified sequences</taxon>
        <taxon>metagenomes</taxon>
        <taxon>ecological metagenomes</taxon>
    </lineage>
</organism>
<protein>
    <recommendedName>
        <fullName evidence="6">Bifunctional riboflavin kinase/FMN adenylyltransferase</fullName>
        <ecNumber evidence="4">2.7.1.26</ecNumber>
        <ecNumber evidence="5">2.7.7.2</ecNumber>
    </recommendedName>
</protein>
<evidence type="ECO:0000256" key="5">
    <source>
        <dbReference type="ARBA" id="ARBA00012393"/>
    </source>
</evidence>
<dbReference type="SMART" id="SM00904">
    <property type="entry name" value="Flavokinase"/>
    <property type="match status" value="1"/>
</dbReference>
<dbReference type="UniPathway" id="UPA00276">
    <property type="reaction ID" value="UER00406"/>
</dbReference>
<evidence type="ECO:0000256" key="7">
    <source>
        <dbReference type="ARBA" id="ARBA00022630"/>
    </source>
</evidence>
<reference evidence="17" key="1">
    <citation type="journal article" date="2015" name="Nature">
        <title>Complex archaea that bridge the gap between prokaryotes and eukaryotes.</title>
        <authorList>
            <person name="Spang A."/>
            <person name="Saw J.H."/>
            <person name="Jorgensen S.L."/>
            <person name="Zaremba-Niedzwiedzka K."/>
            <person name="Martijn J."/>
            <person name="Lind A.E."/>
            <person name="van Eijk R."/>
            <person name="Schleper C."/>
            <person name="Guy L."/>
            <person name="Ettema T.J."/>
        </authorList>
    </citation>
    <scope>NUCLEOTIDE SEQUENCE</scope>
</reference>
<keyword evidence="14" id="KW-0067">ATP-binding</keyword>
<dbReference type="Pfam" id="PF01687">
    <property type="entry name" value="Flavokinase"/>
    <property type="match status" value="1"/>
</dbReference>
<dbReference type="GO" id="GO:0003919">
    <property type="term" value="F:FMN adenylyltransferase activity"/>
    <property type="evidence" value="ECO:0007669"/>
    <property type="project" value="UniProtKB-EC"/>
</dbReference>
<dbReference type="InterPro" id="IPR014729">
    <property type="entry name" value="Rossmann-like_a/b/a_fold"/>
</dbReference>
<keyword evidence="9" id="KW-0808">Transferase</keyword>
<evidence type="ECO:0000256" key="15">
    <source>
        <dbReference type="ARBA" id="ARBA00023268"/>
    </source>
</evidence>
<keyword evidence="10" id="KW-0548">Nucleotidyltransferase</keyword>
<dbReference type="Gene3D" id="3.40.50.620">
    <property type="entry name" value="HUPs"/>
    <property type="match status" value="1"/>
</dbReference>
<evidence type="ECO:0000256" key="11">
    <source>
        <dbReference type="ARBA" id="ARBA00022741"/>
    </source>
</evidence>
<dbReference type="InterPro" id="IPR015865">
    <property type="entry name" value="Riboflavin_kinase_bac/euk"/>
</dbReference>
<evidence type="ECO:0000259" key="16">
    <source>
        <dbReference type="SMART" id="SM00904"/>
    </source>
</evidence>
<feature type="domain" description="Riboflavin kinase" evidence="16">
    <location>
        <begin position="182"/>
        <end position="304"/>
    </location>
</feature>
<keyword evidence="13" id="KW-0274">FAD</keyword>